<dbReference type="GO" id="GO:0016747">
    <property type="term" value="F:acyltransferase activity, transferring groups other than amino-acyl groups"/>
    <property type="evidence" value="ECO:0007669"/>
    <property type="project" value="InterPro"/>
</dbReference>
<sequence length="183" mass="20681">MATFDSTAVRLKTGEEITVRCAEGNDAEALLEMTRSVIAEGRHHLTKPEEFNATAEEEKNWIHQVSQSPNRLILLAEIRGEIIGMLDFHGGEKKRLRHTGSLGMSVQKNWRNRGVGSVLLAILLKWASNHPELRKICLEVFADNEGAIGLYRKAGFRTEGRLVHHVRMEDGSYTDLIQMCRFV</sequence>
<protein>
    <submittedName>
        <fullName evidence="2">RimJ/RimL family protein N-acetyltransferase</fullName>
    </submittedName>
</protein>
<dbReference type="AlphaFoldDB" id="A0A2T6B867"/>
<organism evidence="2 3">
    <name type="scientific">Melghirimyces profundicolus</name>
    <dbReference type="NCBI Taxonomy" id="1242148"/>
    <lineage>
        <taxon>Bacteria</taxon>
        <taxon>Bacillati</taxon>
        <taxon>Bacillota</taxon>
        <taxon>Bacilli</taxon>
        <taxon>Bacillales</taxon>
        <taxon>Thermoactinomycetaceae</taxon>
        <taxon>Melghirimyces</taxon>
    </lineage>
</organism>
<gene>
    <name evidence="2" type="ORF">C8P63_13134</name>
</gene>
<evidence type="ECO:0000259" key="1">
    <source>
        <dbReference type="PROSITE" id="PS51186"/>
    </source>
</evidence>
<feature type="domain" description="N-acetyltransferase" evidence="1">
    <location>
        <begin position="17"/>
        <end position="178"/>
    </location>
</feature>
<dbReference type="PROSITE" id="PS51186">
    <property type="entry name" value="GNAT"/>
    <property type="match status" value="1"/>
</dbReference>
<dbReference type="Pfam" id="PF00583">
    <property type="entry name" value="Acetyltransf_1"/>
    <property type="match status" value="1"/>
</dbReference>
<accession>A0A2T6B867</accession>
<keyword evidence="3" id="KW-1185">Reference proteome</keyword>
<dbReference type="OrthoDB" id="9802340at2"/>
<dbReference type="RefSeq" id="WP_108025991.1">
    <property type="nucleotide sequence ID" value="NZ_QBKR01000031.1"/>
</dbReference>
<dbReference type="PANTHER" id="PTHR43415:SF3">
    <property type="entry name" value="GNAT-FAMILY ACETYLTRANSFERASE"/>
    <property type="match status" value="1"/>
</dbReference>
<dbReference type="Proteomes" id="UP000244240">
    <property type="component" value="Unassembled WGS sequence"/>
</dbReference>
<keyword evidence="2" id="KW-0808">Transferase</keyword>
<evidence type="ECO:0000313" key="2">
    <source>
        <dbReference type="EMBL" id="PTX52218.1"/>
    </source>
</evidence>
<comment type="caution">
    <text evidence="2">The sequence shown here is derived from an EMBL/GenBank/DDBJ whole genome shotgun (WGS) entry which is preliminary data.</text>
</comment>
<reference evidence="2 3" key="1">
    <citation type="submission" date="2018-04" db="EMBL/GenBank/DDBJ databases">
        <title>Genomic Encyclopedia of Archaeal and Bacterial Type Strains, Phase II (KMG-II): from individual species to whole genera.</title>
        <authorList>
            <person name="Goeker M."/>
        </authorList>
    </citation>
    <scope>NUCLEOTIDE SEQUENCE [LARGE SCALE GENOMIC DNA]</scope>
    <source>
        <strain evidence="2 3">DSM 45787</strain>
    </source>
</reference>
<dbReference type="CDD" id="cd04301">
    <property type="entry name" value="NAT_SF"/>
    <property type="match status" value="1"/>
</dbReference>
<proteinExistence type="predicted"/>
<dbReference type="PANTHER" id="PTHR43415">
    <property type="entry name" value="SPERMIDINE N(1)-ACETYLTRANSFERASE"/>
    <property type="match status" value="1"/>
</dbReference>
<dbReference type="SUPFAM" id="SSF55729">
    <property type="entry name" value="Acyl-CoA N-acyltransferases (Nat)"/>
    <property type="match status" value="1"/>
</dbReference>
<dbReference type="EMBL" id="QBKR01000031">
    <property type="protein sequence ID" value="PTX52218.1"/>
    <property type="molecule type" value="Genomic_DNA"/>
</dbReference>
<dbReference type="Gene3D" id="3.40.630.30">
    <property type="match status" value="1"/>
</dbReference>
<dbReference type="InterPro" id="IPR000182">
    <property type="entry name" value="GNAT_dom"/>
</dbReference>
<name>A0A2T6B867_9BACL</name>
<evidence type="ECO:0000313" key="3">
    <source>
        <dbReference type="Proteomes" id="UP000244240"/>
    </source>
</evidence>
<dbReference type="InterPro" id="IPR016181">
    <property type="entry name" value="Acyl_CoA_acyltransferase"/>
</dbReference>